<dbReference type="RefSeq" id="WP_246461590.1">
    <property type="nucleotide sequence ID" value="NZ_JACHEF010000003.1"/>
</dbReference>
<reference evidence="2 3" key="1">
    <citation type="submission" date="2020-08" db="EMBL/GenBank/DDBJ databases">
        <title>Genomic Encyclopedia of Type Strains, Phase IV (KMG-IV): sequencing the most valuable type-strain genomes for metagenomic binning, comparative biology and taxonomic classification.</title>
        <authorList>
            <person name="Goeker M."/>
        </authorList>
    </citation>
    <scope>NUCLEOTIDE SEQUENCE [LARGE SCALE GENOMIC DNA]</scope>
    <source>
        <strain evidence="2 3">DSM 100039</strain>
    </source>
</reference>
<keyword evidence="1" id="KW-1133">Transmembrane helix</keyword>
<proteinExistence type="predicted"/>
<dbReference type="Proteomes" id="UP000556329">
    <property type="component" value="Unassembled WGS sequence"/>
</dbReference>
<accession>A0A841PK87</accession>
<dbReference type="GO" id="GO:0006508">
    <property type="term" value="P:proteolysis"/>
    <property type="evidence" value="ECO:0007669"/>
    <property type="project" value="UniProtKB-KW"/>
</dbReference>
<evidence type="ECO:0000313" key="2">
    <source>
        <dbReference type="EMBL" id="MBB6410582.1"/>
    </source>
</evidence>
<protein>
    <submittedName>
        <fullName evidence="2">Membrane associated rhomboid family serine protease</fullName>
    </submittedName>
</protein>
<sequence length="80" mass="8420">MSDLLLSAIITAFTMVRLLRGPWLRNPQYLASGIVGAIVGALLLHGFWPAADDDFIVGGLTGIFGSWAGMVLFDAIVGTA</sequence>
<keyword evidence="3" id="KW-1185">Reference proteome</keyword>
<keyword evidence="2" id="KW-0645">Protease</keyword>
<feature type="transmembrane region" description="Helical" evidence="1">
    <location>
        <begin position="55"/>
        <end position="77"/>
    </location>
</feature>
<comment type="caution">
    <text evidence="2">The sequence shown here is derived from an EMBL/GenBank/DDBJ whole genome shotgun (WGS) entry which is preliminary data.</text>
</comment>
<evidence type="ECO:0000256" key="1">
    <source>
        <dbReference type="SAM" id="Phobius"/>
    </source>
</evidence>
<dbReference type="GO" id="GO:0008233">
    <property type="term" value="F:peptidase activity"/>
    <property type="evidence" value="ECO:0007669"/>
    <property type="project" value="UniProtKB-KW"/>
</dbReference>
<name>A0A841PK87_9HYPH</name>
<keyword evidence="1" id="KW-0812">Transmembrane</keyword>
<evidence type="ECO:0000313" key="3">
    <source>
        <dbReference type="Proteomes" id="UP000556329"/>
    </source>
</evidence>
<dbReference type="EMBL" id="JACHEF010000003">
    <property type="protein sequence ID" value="MBB6410582.1"/>
    <property type="molecule type" value="Genomic_DNA"/>
</dbReference>
<dbReference type="AlphaFoldDB" id="A0A841PK87"/>
<gene>
    <name evidence="2" type="ORF">HNQ71_003256</name>
</gene>
<feature type="transmembrane region" description="Helical" evidence="1">
    <location>
        <begin position="28"/>
        <end position="48"/>
    </location>
</feature>
<keyword evidence="2" id="KW-0378">Hydrolase</keyword>
<organism evidence="2 3">
    <name type="scientific">Mesorhizobium sangaii</name>
    <dbReference type="NCBI Taxonomy" id="505389"/>
    <lineage>
        <taxon>Bacteria</taxon>
        <taxon>Pseudomonadati</taxon>
        <taxon>Pseudomonadota</taxon>
        <taxon>Alphaproteobacteria</taxon>
        <taxon>Hyphomicrobiales</taxon>
        <taxon>Phyllobacteriaceae</taxon>
        <taxon>Mesorhizobium</taxon>
    </lineage>
</organism>
<keyword evidence="1" id="KW-0472">Membrane</keyword>